<accession>A0ABS4YLT0</accession>
<gene>
    <name evidence="1" type="ORF">JOF44_002653</name>
</gene>
<evidence type="ECO:0000313" key="2">
    <source>
        <dbReference type="Proteomes" id="UP000698222"/>
    </source>
</evidence>
<proteinExistence type="predicted"/>
<dbReference type="InterPro" id="IPR025534">
    <property type="entry name" value="DUF4420"/>
</dbReference>
<protein>
    <recommendedName>
        <fullName evidence="3">PD-(D/E)XK motif protein</fullName>
    </recommendedName>
</protein>
<name>A0ABS4YLT0_9MICO</name>
<evidence type="ECO:0008006" key="3">
    <source>
        <dbReference type="Google" id="ProtNLM"/>
    </source>
</evidence>
<dbReference type="Pfam" id="PF14390">
    <property type="entry name" value="DUF4420"/>
    <property type="match status" value="1"/>
</dbReference>
<sequence>MTEPVRGQTTSLSPEALDDYLSIDETSLLPHGVNGDHLLTIDPRRREIVLASPADGTFEDSKDLENVSIELDESEDPARYVLTVSTEDAPDAAYALAYAVVRQTDTGDSYTHALTAAVEQFRNLLRARRRLSPSQETGLIGELTVLLHLFSTLGIEHAIEAWLGPEAEEHDFSLEAYDLEVKTTLSEERKHVVHGLDQLEPTYGRALWLISMQFTPAGRGTGESLTLLARRTVEAAGAHGADVERALEAVGWREADAELYTKRYVQRTAPRSYPIDDQFPAITRRRVDTVVPNAGLIGQDVAYRVDVSPLRHDVPGPEIATLLQEVPLD</sequence>
<comment type="caution">
    <text evidence="1">The sequence shown here is derived from an EMBL/GenBank/DDBJ whole genome shotgun (WGS) entry which is preliminary data.</text>
</comment>
<dbReference type="EMBL" id="JAGIOC010000001">
    <property type="protein sequence ID" value="MBP2409750.1"/>
    <property type="molecule type" value="Genomic_DNA"/>
</dbReference>
<evidence type="ECO:0000313" key="1">
    <source>
        <dbReference type="EMBL" id="MBP2409750.1"/>
    </source>
</evidence>
<organism evidence="1 2">
    <name type="scientific">Brachybacterium fresconis</name>
    <dbReference type="NCBI Taxonomy" id="173363"/>
    <lineage>
        <taxon>Bacteria</taxon>
        <taxon>Bacillati</taxon>
        <taxon>Actinomycetota</taxon>
        <taxon>Actinomycetes</taxon>
        <taxon>Micrococcales</taxon>
        <taxon>Dermabacteraceae</taxon>
        <taxon>Brachybacterium</taxon>
    </lineage>
</organism>
<dbReference type="Proteomes" id="UP000698222">
    <property type="component" value="Unassembled WGS sequence"/>
</dbReference>
<keyword evidence="2" id="KW-1185">Reference proteome</keyword>
<reference evidence="1 2" key="1">
    <citation type="submission" date="2021-03" db="EMBL/GenBank/DDBJ databases">
        <title>Sequencing the genomes of 1000 actinobacteria strains.</title>
        <authorList>
            <person name="Klenk H.-P."/>
        </authorList>
    </citation>
    <scope>NUCLEOTIDE SEQUENCE [LARGE SCALE GENOMIC DNA]</scope>
    <source>
        <strain evidence="1 2">DSM 14564</strain>
    </source>
</reference>
<dbReference type="RefSeq" id="WP_209892267.1">
    <property type="nucleotide sequence ID" value="NZ_BAAAJV010000006.1"/>
</dbReference>